<protein>
    <recommendedName>
        <fullName evidence="3">Tick transposon</fullName>
    </recommendedName>
</protein>
<gene>
    <name evidence="1" type="ORF">HPB52_020847</name>
</gene>
<name>A0A9D4SV55_RHISA</name>
<organism evidence="1 2">
    <name type="scientific">Rhipicephalus sanguineus</name>
    <name type="common">Brown dog tick</name>
    <name type="synonym">Ixodes sanguineus</name>
    <dbReference type="NCBI Taxonomy" id="34632"/>
    <lineage>
        <taxon>Eukaryota</taxon>
        <taxon>Metazoa</taxon>
        <taxon>Ecdysozoa</taxon>
        <taxon>Arthropoda</taxon>
        <taxon>Chelicerata</taxon>
        <taxon>Arachnida</taxon>
        <taxon>Acari</taxon>
        <taxon>Parasitiformes</taxon>
        <taxon>Ixodida</taxon>
        <taxon>Ixodoidea</taxon>
        <taxon>Ixodidae</taxon>
        <taxon>Rhipicephalinae</taxon>
        <taxon>Rhipicephalus</taxon>
        <taxon>Rhipicephalus</taxon>
    </lineage>
</organism>
<dbReference type="VEuPathDB" id="VectorBase:RSAN_030573"/>
<dbReference type="Proteomes" id="UP000821837">
    <property type="component" value="Chromosome 6"/>
</dbReference>
<accession>A0A9D4SV55</accession>
<keyword evidence="2" id="KW-1185">Reference proteome</keyword>
<proteinExistence type="predicted"/>
<dbReference type="EMBL" id="JABSTV010001252">
    <property type="protein sequence ID" value="KAH7948362.1"/>
    <property type="molecule type" value="Genomic_DNA"/>
</dbReference>
<sequence length="340" mass="36870">MAESVPHVLSEKIQDCIRLSAERGQGSLCAVLLLRSAIYADDIALFACGPGYHRSALLRSLQVAIDAVDAFISGIGLTLAASKTEALLVHPRASTRFSTPRLSLRGLPIEWSKTVRYLGVTINNRLSWRPAVDDLRKGNRKVLIAARSLLARGRGCTPALALRVYNAVASARVLYRVPVASLSACQLAALDTDHRNAVREYYALPHNSQVGPTLAEAGETPISLRITKTALNHVWRLNNTAQGVRLVDRLHSLPHSSLGQRVREYMSIVPDTPYRSWPAIPSGRGAAGFEHGTTNDAVQDGVCWTGRGFPLVQPVVGDAAGELSHTLESHVVRASEYHPC</sequence>
<evidence type="ECO:0000313" key="1">
    <source>
        <dbReference type="EMBL" id="KAH7948362.1"/>
    </source>
</evidence>
<reference evidence="1" key="1">
    <citation type="journal article" date="2020" name="Cell">
        <title>Large-Scale Comparative Analyses of Tick Genomes Elucidate Their Genetic Diversity and Vector Capacities.</title>
        <authorList>
            <consortium name="Tick Genome and Microbiome Consortium (TIGMIC)"/>
            <person name="Jia N."/>
            <person name="Wang J."/>
            <person name="Shi W."/>
            <person name="Du L."/>
            <person name="Sun Y."/>
            <person name="Zhan W."/>
            <person name="Jiang J.F."/>
            <person name="Wang Q."/>
            <person name="Zhang B."/>
            <person name="Ji P."/>
            <person name="Bell-Sakyi L."/>
            <person name="Cui X.M."/>
            <person name="Yuan T.T."/>
            <person name="Jiang B.G."/>
            <person name="Yang W.F."/>
            <person name="Lam T.T."/>
            <person name="Chang Q.C."/>
            <person name="Ding S.J."/>
            <person name="Wang X.J."/>
            <person name="Zhu J.G."/>
            <person name="Ruan X.D."/>
            <person name="Zhao L."/>
            <person name="Wei J.T."/>
            <person name="Ye R.Z."/>
            <person name="Que T.C."/>
            <person name="Du C.H."/>
            <person name="Zhou Y.H."/>
            <person name="Cheng J.X."/>
            <person name="Dai P.F."/>
            <person name="Guo W.B."/>
            <person name="Han X.H."/>
            <person name="Huang E.J."/>
            <person name="Li L.F."/>
            <person name="Wei W."/>
            <person name="Gao Y.C."/>
            <person name="Liu J.Z."/>
            <person name="Shao H.Z."/>
            <person name="Wang X."/>
            <person name="Wang C.C."/>
            <person name="Yang T.C."/>
            <person name="Huo Q.B."/>
            <person name="Li W."/>
            <person name="Chen H.Y."/>
            <person name="Chen S.E."/>
            <person name="Zhou L.G."/>
            <person name="Ni X.B."/>
            <person name="Tian J.H."/>
            <person name="Sheng Y."/>
            <person name="Liu T."/>
            <person name="Pan Y.S."/>
            <person name="Xia L.Y."/>
            <person name="Li J."/>
            <person name="Zhao F."/>
            <person name="Cao W.C."/>
        </authorList>
    </citation>
    <scope>NUCLEOTIDE SEQUENCE</scope>
    <source>
        <strain evidence="1">Rsan-2018</strain>
    </source>
</reference>
<dbReference type="AlphaFoldDB" id="A0A9D4SV55"/>
<reference evidence="1" key="2">
    <citation type="submission" date="2021-09" db="EMBL/GenBank/DDBJ databases">
        <authorList>
            <person name="Jia N."/>
            <person name="Wang J."/>
            <person name="Shi W."/>
            <person name="Du L."/>
            <person name="Sun Y."/>
            <person name="Zhan W."/>
            <person name="Jiang J."/>
            <person name="Wang Q."/>
            <person name="Zhang B."/>
            <person name="Ji P."/>
            <person name="Sakyi L.B."/>
            <person name="Cui X."/>
            <person name="Yuan T."/>
            <person name="Jiang B."/>
            <person name="Yang W."/>
            <person name="Lam T.T.-Y."/>
            <person name="Chang Q."/>
            <person name="Ding S."/>
            <person name="Wang X."/>
            <person name="Zhu J."/>
            <person name="Ruan X."/>
            <person name="Zhao L."/>
            <person name="Wei J."/>
            <person name="Que T."/>
            <person name="Du C."/>
            <person name="Cheng J."/>
            <person name="Dai P."/>
            <person name="Han X."/>
            <person name="Huang E."/>
            <person name="Gao Y."/>
            <person name="Liu J."/>
            <person name="Shao H."/>
            <person name="Ye R."/>
            <person name="Li L."/>
            <person name="Wei W."/>
            <person name="Wang X."/>
            <person name="Wang C."/>
            <person name="Huo Q."/>
            <person name="Li W."/>
            <person name="Guo W."/>
            <person name="Chen H."/>
            <person name="Chen S."/>
            <person name="Zhou L."/>
            <person name="Zhou L."/>
            <person name="Ni X."/>
            <person name="Tian J."/>
            <person name="Zhou Y."/>
            <person name="Sheng Y."/>
            <person name="Liu T."/>
            <person name="Pan Y."/>
            <person name="Xia L."/>
            <person name="Li J."/>
            <person name="Zhao F."/>
            <person name="Cao W."/>
        </authorList>
    </citation>
    <scope>NUCLEOTIDE SEQUENCE</scope>
    <source>
        <strain evidence="1">Rsan-2018</strain>
        <tissue evidence="1">Larvae</tissue>
    </source>
</reference>
<evidence type="ECO:0008006" key="3">
    <source>
        <dbReference type="Google" id="ProtNLM"/>
    </source>
</evidence>
<comment type="caution">
    <text evidence="1">The sequence shown here is derived from an EMBL/GenBank/DDBJ whole genome shotgun (WGS) entry which is preliminary data.</text>
</comment>
<evidence type="ECO:0000313" key="2">
    <source>
        <dbReference type="Proteomes" id="UP000821837"/>
    </source>
</evidence>